<dbReference type="AlphaFoldDB" id="A0A015JFW6"/>
<dbReference type="Proteomes" id="UP000022910">
    <property type="component" value="Unassembled WGS sequence"/>
</dbReference>
<keyword evidence="2" id="KW-1185">Reference proteome</keyword>
<dbReference type="OrthoDB" id="2307203at2759"/>
<sequence length="471" mass="55913">MSNLNSDVLYLIFEEIQDDKNTLYSCLLVNKPWCETTVPILWKNPWKNLKEKNEKLLSKVIISHLSNVSRNKIREYKLLTNFYKKLSFNYIRYCRHLNLDIVQRIIINNNDIYEKDKNLNVQNEVLNLLINENMKYTHLYIYQNFDSQIHLTHEAKRCFSEIEFLSCSTGIKDNIISILTETCKSIKKLELFIKLVDNNYGIVKFIEAQTKLFDVGLIRTFYYDGTFYEILENSLIKHASTIQYFKITRRPSTNILSSFINLKELELTCAAQCVASLNYLENLSFPFLQVLKSNNIPIEALTSLIMNTKGFLVEIKLDYIRNDRHDEISNKKLIQVIYQNCPNIKYLKLIISNCGILEFETLLISCKYLKVLYLIIDDNQFDWNKLFEILSKSSSTSLFKFKLYSDSLPKLESFKLFFDNWKGRHPMFLQIFSDPVSIDSRMIERYKEEGIIKKFDCMHWRRKRNEGFDWT</sequence>
<evidence type="ECO:0000313" key="2">
    <source>
        <dbReference type="Proteomes" id="UP000022910"/>
    </source>
</evidence>
<comment type="caution">
    <text evidence="1">The sequence shown here is derived from an EMBL/GenBank/DDBJ whole genome shotgun (WGS) entry which is preliminary data.</text>
</comment>
<dbReference type="EMBL" id="JEMT01028748">
    <property type="protein sequence ID" value="EXX53819.1"/>
    <property type="molecule type" value="Genomic_DNA"/>
</dbReference>
<protein>
    <recommendedName>
        <fullName evidence="3">F-box domain-containing protein</fullName>
    </recommendedName>
</protein>
<name>A0A015JFW6_RHIIW</name>
<proteinExistence type="predicted"/>
<organism evidence="1 2">
    <name type="scientific">Rhizophagus irregularis (strain DAOM 197198w)</name>
    <name type="common">Glomus intraradices</name>
    <dbReference type="NCBI Taxonomy" id="1432141"/>
    <lineage>
        <taxon>Eukaryota</taxon>
        <taxon>Fungi</taxon>
        <taxon>Fungi incertae sedis</taxon>
        <taxon>Mucoromycota</taxon>
        <taxon>Glomeromycotina</taxon>
        <taxon>Glomeromycetes</taxon>
        <taxon>Glomerales</taxon>
        <taxon>Glomeraceae</taxon>
        <taxon>Rhizophagus</taxon>
    </lineage>
</organism>
<evidence type="ECO:0000313" key="1">
    <source>
        <dbReference type="EMBL" id="EXX53819.1"/>
    </source>
</evidence>
<gene>
    <name evidence="1" type="ORF">RirG_240410</name>
</gene>
<dbReference type="HOGENOM" id="CLU_028913_1_0_1"/>
<accession>A0A015JFW6</accession>
<evidence type="ECO:0008006" key="3">
    <source>
        <dbReference type="Google" id="ProtNLM"/>
    </source>
</evidence>
<reference evidence="1 2" key="1">
    <citation type="submission" date="2014-02" db="EMBL/GenBank/DDBJ databases">
        <title>Single nucleus genome sequencing reveals high similarity among nuclei of an endomycorrhizal fungus.</title>
        <authorList>
            <person name="Lin K."/>
            <person name="Geurts R."/>
            <person name="Zhang Z."/>
            <person name="Limpens E."/>
            <person name="Saunders D.G."/>
            <person name="Mu D."/>
            <person name="Pang E."/>
            <person name="Cao H."/>
            <person name="Cha H."/>
            <person name="Lin T."/>
            <person name="Zhou Q."/>
            <person name="Shang Y."/>
            <person name="Li Y."/>
            <person name="Ivanov S."/>
            <person name="Sharma T."/>
            <person name="Velzen R.V."/>
            <person name="Ruijter N.D."/>
            <person name="Aanen D.K."/>
            <person name="Win J."/>
            <person name="Kamoun S."/>
            <person name="Bisseling T."/>
            <person name="Huang S."/>
        </authorList>
    </citation>
    <scope>NUCLEOTIDE SEQUENCE [LARGE SCALE GENOMIC DNA]</scope>
    <source>
        <strain evidence="2">DAOM197198w</strain>
    </source>
</reference>